<dbReference type="EMBL" id="LASW01000007">
    <property type="protein sequence ID" value="KKC00791.1"/>
    <property type="molecule type" value="Genomic_DNA"/>
</dbReference>
<dbReference type="InterPro" id="IPR050962">
    <property type="entry name" value="Phosphate-bind_PstS"/>
</dbReference>
<name>A0A0F5N1B0_9MYCO</name>
<dbReference type="GO" id="GO:0042301">
    <property type="term" value="F:phosphate ion binding"/>
    <property type="evidence" value="ECO:0007669"/>
    <property type="project" value="InterPro"/>
</dbReference>
<feature type="binding site" evidence="5">
    <location>
        <begin position="52"/>
        <end position="54"/>
    </location>
    <ligand>
        <name>phosphate</name>
        <dbReference type="ChEBI" id="CHEBI:43474"/>
    </ligand>
</feature>
<dbReference type="PIRSF" id="PIRSF002756">
    <property type="entry name" value="PstS"/>
    <property type="match status" value="1"/>
</dbReference>
<organism evidence="7 9">
    <name type="scientific">Mycolicibacter arupensis</name>
    <dbReference type="NCBI Taxonomy" id="342002"/>
    <lineage>
        <taxon>Bacteria</taxon>
        <taxon>Bacillati</taxon>
        <taxon>Actinomycetota</taxon>
        <taxon>Actinomycetes</taxon>
        <taxon>Mycobacteriales</taxon>
        <taxon>Mycobacteriaceae</taxon>
        <taxon>Mycolicibacter</taxon>
    </lineage>
</organism>
<dbReference type="SUPFAM" id="SSF53850">
    <property type="entry name" value="Periplasmic binding protein-like II"/>
    <property type="match status" value="1"/>
</dbReference>
<dbReference type="EMBL" id="MVHH01000006">
    <property type="protein sequence ID" value="ORA00260.1"/>
    <property type="molecule type" value="Genomic_DNA"/>
</dbReference>
<evidence type="ECO:0000256" key="4">
    <source>
        <dbReference type="PIRNR" id="PIRNR002756"/>
    </source>
</evidence>
<dbReference type="PANTHER" id="PTHR42996">
    <property type="entry name" value="PHOSPHATE-BINDING PROTEIN PSTS"/>
    <property type="match status" value="1"/>
</dbReference>
<proteinExistence type="inferred from homology"/>
<sequence>MRINRFGIASILVVAVLSMVVACGGSRSSTASGSGSPSVQCGGKQRLTAGGSTAQAHAIEQFVYAYIRACPDYTLNYRANGSGNGIAEFASGQTDFAGSDSPLDPSNGEPQRVAARCGSTPWHLPTVFGPIAVTYNINGVNELNLDGPTLAKIFNGTITSWDDPALKALNSNTALPAEPIHVVFRSDGSGTTDNFQKYLDVASDGSWGRGAGKSFNGGTGVGATGNDGTSALLRTTEGSITYNEWSFAVGRELNMAQIVTSAGPQPVTISVDSVDKTIAGATFSGEGNDLVVDTSSFYKPTVAGAYPIVLVTYEIVCSEYPDPATAQAVKAFMQAAIGDGQQDLDQYGYIPLPPEFTSKLKTAVDAIT</sequence>
<evidence type="ECO:0000256" key="2">
    <source>
        <dbReference type="ARBA" id="ARBA00022448"/>
    </source>
</evidence>
<reference evidence="8 10" key="3">
    <citation type="submission" date="2016-12" db="EMBL/GenBank/DDBJ databases">
        <title>The new phylogeny of genus Mycobacterium.</title>
        <authorList>
            <person name="Tortoli E."/>
            <person name="Trovato A."/>
            <person name="Cirillo D.M."/>
        </authorList>
    </citation>
    <scope>NUCLEOTIDE SEQUENCE [LARGE SCALE GENOMIC DNA]</scope>
    <source>
        <strain evidence="8 10">DSM 44942</strain>
    </source>
</reference>
<evidence type="ECO:0000313" key="7">
    <source>
        <dbReference type="EMBL" id="KKC00791.1"/>
    </source>
</evidence>
<keyword evidence="2 4" id="KW-0813">Transport</keyword>
<dbReference type="RefSeq" id="WP_046188164.1">
    <property type="nucleotide sequence ID" value="NZ_JACKUJ010000043.1"/>
</dbReference>
<comment type="similarity">
    <text evidence="1 4">Belongs to the PstS family.</text>
</comment>
<dbReference type="GO" id="GO:0035435">
    <property type="term" value="P:phosphate ion transmembrane transport"/>
    <property type="evidence" value="ECO:0007669"/>
    <property type="project" value="InterPro"/>
</dbReference>
<accession>A0A0F5N1B0</accession>
<dbReference type="Gene3D" id="3.40.190.10">
    <property type="entry name" value="Periplasmic binding protein-like II"/>
    <property type="match status" value="2"/>
</dbReference>
<dbReference type="GO" id="GO:0043190">
    <property type="term" value="C:ATP-binding cassette (ABC) transporter complex"/>
    <property type="evidence" value="ECO:0007669"/>
    <property type="project" value="InterPro"/>
</dbReference>
<dbReference type="Proteomes" id="UP000034416">
    <property type="component" value="Unassembled WGS sequence"/>
</dbReference>
<protein>
    <recommendedName>
        <fullName evidence="4">Phosphate-binding protein</fullName>
    </recommendedName>
</protein>
<dbReference type="PATRIC" id="fig|342002.3.peg.1333"/>
<keyword evidence="3 4" id="KW-0592">Phosphate transport</keyword>
<feature type="binding site" evidence="5">
    <location>
        <position position="100"/>
    </location>
    <ligand>
        <name>phosphate</name>
        <dbReference type="ChEBI" id="CHEBI:43474"/>
    </ligand>
</feature>
<evidence type="ECO:0000256" key="1">
    <source>
        <dbReference type="ARBA" id="ARBA00008725"/>
    </source>
</evidence>
<feature type="binding site" evidence="5">
    <location>
        <begin position="189"/>
        <end position="191"/>
    </location>
    <ligand>
        <name>phosphate</name>
        <dbReference type="ChEBI" id="CHEBI:43474"/>
    </ligand>
</feature>
<dbReference type="NCBIfam" id="TIGR00975">
    <property type="entry name" value="3a0107s03"/>
    <property type="match status" value="1"/>
</dbReference>
<dbReference type="PANTHER" id="PTHR42996:SF1">
    <property type="entry name" value="PHOSPHATE-BINDING PROTEIN PSTS"/>
    <property type="match status" value="1"/>
</dbReference>
<evidence type="ECO:0000256" key="5">
    <source>
        <dbReference type="PIRSR" id="PIRSR002756-1"/>
    </source>
</evidence>
<dbReference type="Pfam" id="PF12849">
    <property type="entry name" value="PBP_like_2"/>
    <property type="match status" value="1"/>
</dbReference>
<evidence type="ECO:0000313" key="9">
    <source>
        <dbReference type="Proteomes" id="UP000034416"/>
    </source>
</evidence>
<feature type="binding site" evidence="5">
    <location>
        <position position="82"/>
    </location>
    <ligand>
        <name>phosphate</name>
        <dbReference type="ChEBI" id="CHEBI:43474"/>
    </ligand>
</feature>
<evidence type="ECO:0000256" key="3">
    <source>
        <dbReference type="ARBA" id="ARBA00022592"/>
    </source>
</evidence>
<evidence type="ECO:0000313" key="10">
    <source>
        <dbReference type="Proteomes" id="UP000192327"/>
    </source>
</evidence>
<dbReference type="PROSITE" id="PS51257">
    <property type="entry name" value="PROKAR_LIPOPROTEIN"/>
    <property type="match status" value="1"/>
</dbReference>
<dbReference type="STRING" id="342002.BST15_04715"/>
<dbReference type="CDD" id="cd13565">
    <property type="entry name" value="PBP2_PstS"/>
    <property type="match status" value="1"/>
</dbReference>
<dbReference type="AlphaFoldDB" id="A0A0F5N1B0"/>
<dbReference type="InterPro" id="IPR005673">
    <property type="entry name" value="ABC_phos-bd_PstS"/>
</dbReference>
<feature type="domain" description="PBP" evidence="6">
    <location>
        <begin position="44"/>
        <end position="334"/>
    </location>
</feature>
<reference evidence="9" key="1">
    <citation type="submission" date="2015-04" db="EMBL/GenBank/DDBJ databases">
        <title>Genome sequence of Mycobacterium arupense GUC1.</title>
        <authorList>
            <person name="Greninger A.L."/>
            <person name="Cunningham G."/>
            <person name="Chiu C.Y."/>
            <person name="Miller S."/>
        </authorList>
    </citation>
    <scope>NUCLEOTIDE SEQUENCE [LARGE SCALE GENOMIC DNA]</scope>
    <source>
        <strain evidence="9">GUC1</strain>
    </source>
</reference>
<evidence type="ECO:0000313" key="8">
    <source>
        <dbReference type="EMBL" id="ORA00260.1"/>
    </source>
</evidence>
<evidence type="ECO:0000259" key="6">
    <source>
        <dbReference type="Pfam" id="PF12849"/>
    </source>
</evidence>
<dbReference type="InterPro" id="IPR024370">
    <property type="entry name" value="PBP_domain"/>
</dbReference>
<keyword evidence="10" id="KW-1185">Reference proteome</keyword>
<comment type="caution">
    <text evidence="7">The sequence shown here is derived from an EMBL/GenBank/DDBJ whole genome shotgun (WGS) entry which is preliminary data.</text>
</comment>
<gene>
    <name evidence="8" type="ORF">BST15_04715</name>
    <name evidence="7" type="ORF">WR43_03305</name>
</gene>
<dbReference type="Proteomes" id="UP000192327">
    <property type="component" value="Unassembled WGS sequence"/>
</dbReference>
<reference evidence="7" key="2">
    <citation type="submission" date="2015-04" db="EMBL/GenBank/DDBJ databases">
        <title>Genome sequence of Mycobacterium arupense strain GUC1.</title>
        <authorList>
            <person name="Greninger A.L."/>
            <person name="Cunningham G."/>
            <person name="Chiu C.Y."/>
            <person name="Miller S."/>
        </authorList>
    </citation>
    <scope>NUCLEOTIDE SEQUENCE</scope>
    <source>
        <strain evidence="7">GUC1</strain>
    </source>
</reference>